<evidence type="ECO:0000256" key="2">
    <source>
        <dbReference type="ARBA" id="ARBA00010545"/>
    </source>
</evidence>
<comment type="caution">
    <text evidence="6">The sequence shown here is derived from an EMBL/GenBank/DDBJ whole genome shotgun (WGS) entry which is preliminary data.</text>
</comment>
<evidence type="ECO:0000256" key="3">
    <source>
        <dbReference type="ARBA" id="ARBA00018534"/>
    </source>
</evidence>
<comment type="function">
    <text evidence="1">Probable component of the endoplasmic reticulum-associated degradation (ERAD) pathway.</text>
</comment>
<organism evidence="6 7">
    <name type="scientific">Seiridium cardinale</name>
    <dbReference type="NCBI Taxonomy" id="138064"/>
    <lineage>
        <taxon>Eukaryota</taxon>
        <taxon>Fungi</taxon>
        <taxon>Dikarya</taxon>
        <taxon>Ascomycota</taxon>
        <taxon>Pezizomycotina</taxon>
        <taxon>Sordariomycetes</taxon>
        <taxon>Xylariomycetidae</taxon>
        <taxon>Amphisphaeriales</taxon>
        <taxon>Sporocadaceae</taxon>
        <taxon>Seiridium</taxon>
    </lineage>
</organism>
<gene>
    <name evidence="6" type="ORF">SCAR479_00152</name>
</gene>
<evidence type="ECO:0000256" key="5">
    <source>
        <dbReference type="SAM" id="SignalP"/>
    </source>
</evidence>
<keyword evidence="4 5" id="KW-0732">Signal</keyword>
<feature type="chain" id="PRO_5045516629" description="Long chronological lifespan protein 2" evidence="5">
    <location>
        <begin position="21"/>
        <end position="127"/>
    </location>
</feature>
<proteinExistence type="inferred from homology"/>
<name>A0ABR2Y932_9PEZI</name>
<accession>A0ABR2Y932</accession>
<dbReference type="Proteomes" id="UP001465668">
    <property type="component" value="Unassembled WGS sequence"/>
</dbReference>
<dbReference type="PANTHER" id="PTHR38425:SF1">
    <property type="entry name" value="LONG CHRONOLOGICAL LIFESPAN PROTEIN 2"/>
    <property type="match status" value="1"/>
</dbReference>
<evidence type="ECO:0000256" key="4">
    <source>
        <dbReference type="ARBA" id="ARBA00022729"/>
    </source>
</evidence>
<protein>
    <recommendedName>
        <fullName evidence="3">Long chronological lifespan protein 2</fullName>
    </recommendedName>
</protein>
<reference evidence="6 7" key="1">
    <citation type="submission" date="2024-02" db="EMBL/GenBank/DDBJ databases">
        <title>First draft genome assembly of two strains of Seiridium cardinale.</title>
        <authorList>
            <person name="Emiliani G."/>
            <person name="Scali E."/>
        </authorList>
    </citation>
    <scope>NUCLEOTIDE SEQUENCE [LARGE SCALE GENOMIC DNA]</scope>
    <source>
        <strain evidence="6 7">BM-138-000479</strain>
    </source>
</reference>
<dbReference type="InterPro" id="IPR034543">
    <property type="entry name" value="LCL2"/>
</dbReference>
<dbReference type="EMBL" id="JARVKM010000001">
    <property type="protein sequence ID" value="KAK9783593.1"/>
    <property type="molecule type" value="Genomic_DNA"/>
</dbReference>
<evidence type="ECO:0000313" key="6">
    <source>
        <dbReference type="EMBL" id="KAK9783593.1"/>
    </source>
</evidence>
<sequence length="127" mass="14502">MRTFSPLLLVLAAFLSTATAQFGFFEQMFGGGDGQQQQQQQRQQPNVPSDSTIYRQNFESFTCDNYLCPDTLGRIQSWRGYAQGRIGEKGHAMKLITVRFEMGMAETTYHQHGLSWTIRDFCCEGKE</sequence>
<evidence type="ECO:0000256" key="1">
    <source>
        <dbReference type="ARBA" id="ARBA00002208"/>
    </source>
</evidence>
<keyword evidence="7" id="KW-1185">Reference proteome</keyword>
<feature type="signal peptide" evidence="5">
    <location>
        <begin position="1"/>
        <end position="20"/>
    </location>
</feature>
<evidence type="ECO:0000313" key="7">
    <source>
        <dbReference type="Proteomes" id="UP001465668"/>
    </source>
</evidence>
<dbReference type="PANTHER" id="PTHR38425">
    <property type="entry name" value="LONG CHRONOLOGICAL LIFESPAN PROTEIN 2"/>
    <property type="match status" value="1"/>
</dbReference>
<comment type="similarity">
    <text evidence="2">Belongs to the LCL2 family.</text>
</comment>